<feature type="compositionally biased region" description="Acidic residues" evidence="25">
    <location>
        <begin position="424"/>
        <end position="441"/>
    </location>
</feature>
<feature type="non-terminal residue" evidence="28">
    <location>
        <position position="1"/>
    </location>
</feature>
<proteinExistence type="inferred from homology"/>
<organism evidence="28">
    <name type="scientific">Trepomonas sp. PC1</name>
    <dbReference type="NCBI Taxonomy" id="1076344"/>
    <lineage>
        <taxon>Eukaryota</taxon>
        <taxon>Metamonada</taxon>
        <taxon>Diplomonadida</taxon>
        <taxon>Hexamitidae</taxon>
        <taxon>Hexamitinae</taxon>
        <taxon>Trepomonas</taxon>
    </lineage>
</organism>
<evidence type="ECO:0000256" key="11">
    <source>
        <dbReference type="ARBA" id="ARBA00044884"/>
    </source>
</evidence>
<evidence type="ECO:0000256" key="20">
    <source>
        <dbReference type="ARBA" id="ARBA00044924"/>
    </source>
</evidence>
<dbReference type="Pfam" id="PF07690">
    <property type="entry name" value="MFS_1"/>
    <property type="match status" value="1"/>
</dbReference>
<evidence type="ECO:0000256" key="16">
    <source>
        <dbReference type="ARBA" id="ARBA00044900"/>
    </source>
</evidence>
<evidence type="ECO:0000256" key="10">
    <source>
        <dbReference type="ARBA" id="ARBA00044881"/>
    </source>
</evidence>
<feature type="transmembrane region" description="Helical" evidence="26">
    <location>
        <begin position="220"/>
        <end position="242"/>
    </location>
</feature>
<dbReference type="AlphaFoldDB" id="A0A146K6W6"/>
<evidence type="ECO:0000256" key="25">
    <source>
        <dbReference type="SAM" id="MobiDB-lite"/>
    </source>
</evidence>
<evidence type="ECO:0000256" key="17">
    <source>
        <dbReference type="ARBA" id="ARBA00044903"/>
    </source>
</evidence>
<feature type="transmembrane region" description="Helical" evidence="26">
    <location>
        <begin position="311"/>
        <end position="332"/>
    </location>
</feature>
<dbReference type="EMBL" id="GDID01005250">
    <property type="protein sequence ID" value="JAP91356.1"/>
    <property type="molecule type" value="Transcribed_RNA"/>
</dbReference>
<name>A0A146K6W6_9EUKA</name>
<comment type="catalytic activity">
    <reaction evidence="19">
        <text>L-alanyl-L-lysine(out) = L-alanyl-L-lysine(in)</text>
        <dbReference type="Rhea" id="RHEA:79415"/>
        <dbReference type="ChEBI" id="CHEBI:192470"/>
    </reaction>
</comment>
<evidence type="ECO:0000256" key="2">
    <source>
        <dbReference type="ARBA" id="ARBA00008335"/>
    </source>
</evidence>
<comment type="catalytic activity">
    <reaction evidence="16">
        <text>L-lysyl-L-lysine(out) = L-lysyl-L-lysine(in)</text>
        <dbReference type="Rhea" id="RHEA:79403"/>
        <dbReference type="ChEBI" id="CHEBI:229956"/>
    </reaction>
</comment>
<evidence type="ECO:0000256" key="7">
    <source>
        <dbReference type="ARBA" id="ARBA00023228"/>
    </source>
</evidence>
<evidence type="ECO:0000256" key="23">
    <source>
        <dbReference type="ARBA" id="ARBA00045709"/>
    </source>
</evidence>
<evidence type="ECO:0000256" key="24">
    <source>
        <dbReference type="ARBA" id="ARBA00046376"/>
    </source>
</evidence>
<feature type="transmembrane region" description="Helical" evidence="26">
    <location>
        <begin position="5"/>
        <end position="25"/>
    </location>
</feature>
<evidence type="ECO:0000313" key="28">
    <source>
        <dbReference type="EMBL" id="JAP91356.1"/>
    </source>
</evidence>
<dbReference type="InterPro" id="IPR020846">
    <property type="entry name" value="MFS_dom"/>
</dbReference>
<feature type="domain" description="Major facilitator superfamily (MFS) profile" evidence="27">
    <location>
        <begin position="7"/>
        <end position="402"/>
    </location>
</feature>
<evidence type="ECO:0000256" key="15">
    <source>
        <dbReference type="ARBA" id="ARBA00044899"/>
    </source>
</evidence>
<gene>
    <name evidence="28" type="ORF">TPC1_17058</name>
</gene>
<comment type="function">
    <text evidence="23">Lysosomal dipeptide uniporter that selectively exports lysine, arginine or histidine-containing dipeptides with a net positive charge from the lysosome lumen into the cytosol. Could play a role in a specific type of protein O-glycosylation indirectly regulating macrophages migration and tissue invasion. Also essential for liver homeostasis.</text>
</comment>
<dbReference type="GO" id="GO:0005765">
    <property type="term" value="C:lysosomal membrane"/>
    <property type="evidence" value="ECO:0007669"/>
    <property type="project" value="UniProtKB-SubCell"/>
</dbReference>
<dbReference type="GO" id="GO:0022857">
    <property type="term" value="F:transmembrane transporter activity"/>
    <property type="evidence" value="ECO:0007669"/>
    <property type="project" value="InterPro"/>
</dbReference>
<evidence type="ECO:0000256" key="26">
    <source>
        <dbReference type="SAM" id="Phobius"/>
    </source>
</evidence>
<evidence type="ECO:0000256" key="5">
    <source>
        <dbReference type="ARBA" id="ARBA00022989"/>
    </source>
</evidence>
<comment type="catalytic activity">
    <reaction evidence="13">
        <text>L-alpha-aminoacyl-L-lysine(out) = L-alpha-aminoacyl-L-lysine(in)</text>
        <dbReference type="Rhea" id="RHEA:79383"/>
        <dbReference type="ChEBI" id="CHEBI:229966"/>
    </reaction>
</comment>
<dbReference type="PROSITE" id="PS50850">
    <property type="entry name" value="MFS"/>
    <property type="match status" value="1"/>
</dbReference>
<feature type="region of interest" description="Disordered" evidence="25">
    <location>
        <begin position="420"/>
        <end position="441"/>
    </location>
</feature>
<feature type="transmembrane region" description="Helical" evidence="26">
    <location>
        <begin position="134"/>
        <end position="156"/>
    </location>
</feature>
<feature type="transmembrane region" description="Helical" evidence="26">
    <location>
        <begin position="378"/>
        <end position="397"/>
    </location>
</feature>
<feature type="transmembrane region" description="Helical" evidence="26">
    <location>
        <begin position="344"/>
        <end position="366"/>
    </location>
</feature>
<protein>
    <recommendedName>
        <fullName evidence="21">Lysosomal dipeptide transporter MFSD1</fullName>
    </recommendedName>
    <alternativeName>
        <fullName evidence="22">Major facilitator superfamily domain-containing protein 1</fullName>
    </alternativeName>
</protein>
<dbReference type="InterPro" id="IPR052187">
    <property type="entry name" value="MFSD1"/>
</dbReference>
<keyword evidence="6 26" id="KW-0472">Membrane</keyword>
<feature type="non-terminal residue" evidence="28">
    <location>
        <position position="441"/>
    </location>
</feature>
<evidence type="ECO:0000256" key="18">
    <source>
        <dbReference type="ARBA" id="ARBA00044912"/>
    </source>
</evidence>
<comment type="catalytic activity">
    <reaction evidence="20">
        <text>L-lysyl-glycine(out) = L-lysyl-glycine(in)</text>
        <dbReference type="Rhea" id="RHEA:79407"/>
        <dbReference type="ChEBI" id="CHEBI:191202"/>
    </reaction>
</comment>
<comment type="similarity">
    <text evidence="2">Belongs to the major facilitator superfamily.</text>
</comment>
<feature type="transmembrane region" description="Helical" evidence="26">
    <location>
        <begin position="75"/>
        <end position="94"/>
    </location>
</feature>
<comment type="catalytic activity">
    <reaction evidence="14">
        <text>L-aspartyl-L-lysine(out) = L-aspartyl-L-lysine(in)</text>
        <dbReference type="Rhea" id="RHEA:79411"/>
        <dbReference type="ChEBI" id="CHEBI:229953"/>
    </reaction>
</comment>
<evidence type="ECO:0000256" key="22">
    <source>
        <dbReference type="ARBA" id="ARBA00045018"/>
    </source>
</evidence>
<comment type="catalytic activity">
    <reaction evidence="12">
        <text>L-lysyl-L-alpha-amino acid(out) = L-lysyl-L-alpha-amino acid(in)</text>
        <dbReference type="Rhea" id="RHEA:79387"/>
        <dbReference type="ChEBI" id="CHEBI:229965"/>
    </reaction>
</comment>
<evidence type="ECO:0000256" key="3">
    <source>
        <dbReference type="ARBA" id="ARBA00022448"/>
    </source>
</evidence>
<comment type="catalytic activity">
    <reaction evidence="9">
        <text>L-histidyl-glycine(out) = L-histidyl-glycine(in)</text>
        <dbReference type="Rhea" id="RHEA:79395"/>
        <dbReference type="ChEBI" id="CHEBI:229957"/>
    </reaction>
</comment>
<keyword evidence="4 26" id="KW-0812">Transmembrane</keyword>
<comment type="catalytic activity">
    <reaction evidence="8">
        <text>L-lysyl-L-alanine(out) = L-lysyl-L-alanine(in)</text>
        <dbReference type="Rhea" id="RHEA:79399"/>
        <dbReference type="ChEBI" id="CHEBI:229954"/>
    </reaction>
</comment>
<evidence type="ECO:0000256" key="12">
    <source>
        <dbReference type="ARBA" id="ARBA00044891"/>
    </source>
</evidence>
<dbReference type="PANTHER" id="PTHR23512:SF3">
    <property type="entry name" value="MAJOR FACILITATOR SUPERFAMILY DOMAIN-CONTAINING PROTEIN 1"/>
    <property type="match status" value="1"/>
</dbReference>
<reference evidence="28" key="1">
    <citation type="submission" date="2015-07" db="EMBL/GenBank/DDBJ databases">
        <title>Adaptation to a free-living lifestyle via gene acquisitions in the diplomonad Trepomonas sp. PC1.</title>
        <authorList>
            <person name="Xu F."/>
            <person name="Jerlstrom-Hultqvist J."/>
            <person name="Kolisko M."/>
            <person name="Simpson A.G.B."/>
            <person name="Roger A.J."/>
            <person name="Svard S.G."/>
            <person name="Andersson J.O."/>
        </authorList>
    </citation>
    <scope>NUCLEOTIDE SEQUENCE</scope>
    <source>
        <strain evidence="28">PC1</strain>
    </source>
</reference>
<feature type="transmembrane region" description="Helical" evidence="26">
    <location>
        <begin position="254"/>
        <end position="273"/>
    </location>
</feature>
<sequence length="441" mass="49336">VKTPCFRYTILFFACMLTFGSYYVFDLPSAIQESLEEYLNIKDDQYQLFYTCYTICNFLSVCFGGYLLDRTGARLGAIVFTGLICTGQLVFGIGGQFKSYATMIVGRCIYGLGGGCICVCQESITTHYFKGKELALAFGATLCISRLGSVLNFFISPPICESIGVPNTIWFSVSICFLSIIFVSIFYWLDKKNEEATHSEMKAKTKKINLKDLLTFKVEYWFLCAICAVFYGCIFPFIAVASKLFREKWHFEKWNASVCTGIVYDVALVFSLPMGKLVDHIGNRLTFLVTATIVTVAANVTLLVSSETDQWAPWFSMVLMGIAYCLTASTLWSGVSLVVKKAQVGSAMAIITAIQMFFNSIINLLVGQLKENQVGKMYVFVAQAICSAILVIILGFLDFRRYKVLNVQNSVGIFKDHEDKVENPTEEDGLLQEEEEFKGPE</sequence>
<evidence type="ECO:0000256" key="9">
    <source>
        <dbReference type="ARBA" id="ARBA00044878"/>
    </source>
</evidence>
<evidence type="ECO:0000256" key="13">
    <source>
        <dbReference type="ARBA" id="ARBA00044893"/>
    </source>
</evidence>
<evidence type="ECO:0000256" key="8">
    <source>
        <dbReference type="ARBA" id="ARBA00044876"/>
    </source>
</evidence>
<comment type="catalytic activity">
    <reaction evidence="11">
        <text>L-alpha-aminoacyl-L-histidine(out) = L-alpha-aminoacyl-L-histidine(in)</text>
        <dbReference type="Rhea" id="RHEA:79375"/>
        <dbReference type="ChEBI" id="CHEBI:229967"/>
    </reaction>
</comment>
<keyword evidence="3" id="KW-0813">Transport</keyword>
<comment type="catalytic activity">
    <reaction evidence="15">
        <text>L-arginyl-L-alpha-amino acid(out) = L-arginyl-L-alpha-amino acid(in)</text>
        <dbReference type="Rhea" id="RHEA:79371"/>
        <dbReference type="ChEBI" id="CHEBI:84315"/>
    </reaction>
</comment>
<feature type="transmembrane region" description="Helical" evidence="26">
    <location>
        <begin position="285"/>
        <end position="305"/>
    </location>
</feature>
<dbReference type="SUPFAM" id="SSF103473">
    <property type="entry name" value="MFS general substrate transporter"/>
    <property type="match status" value="1"/>
</dbReference>
<comment type="catalytic activity">
    <reaction evidence="10">
        <text>L-alpha-aminoacyl-L-arginine(out) = L-alpha-aminoacyl-L-arginine(in)</text>
        <dbReference type="Rhea" id="RHEA:79367"/>
        <dbReference type="ChEBI" id="CHEBI:229968"/>
    </reaction>
</comment>
<evidence type="ECO:0000256" key="19">
    <source>
        <dbReference type="ARBA" id="ARBA00044919"/>
    </source>
</evidence>
<comment type="catalytic activity">
    <reaction evidence="18">
        <text>L-histidyl-L-alpha-amino acid(out) = L-histidyl-L-alpha-amino acid(in)</text>
        <dbReference type="Rhea" id="RHEA:79379"/>
        <dbReference type="ChEBI" id="CHEBI:229964"/>
    </reaction>
</comment>
<evidence type="ECO:0000256" key="6">
    <source>
        <dbReference type="ARBA" id="ARBA00023136"/>
    </source>
</evidence>
<evidence type="ECO:0000259" key="27">
    <source>
        <dbReference type="PROSITE" id="PS50850"/>
    </source>
</evidence>
<dbReference type="Gene3D" id="1.20.1250.20">
    <property type="entry name" value="MFS general substrate transporter like domains"/>
    <property type="match status" value="1"/>
</dbReference>
<dbReference type="InterPro" id="IPR036259">
    <property type="entry name" value="MFS_trans_sf"/>
</dbReference>
<evidence type="ECO:0000256" key="14">
    <source>
        <dbReference type="ARBA" id="ARBA00044898"/>
    </source>
</evidence>
<evidence type="ECO:0000256" key="1">
    <source>
        <dbReference type="ARBA" id="ARBA00004155"/>
    </source>
</evidence>
<dbReference type="InterPro" id="IPR011701">
    <property type="entry name" value="MFS"/>
</dbReference>
<dbReference type="PANTHER" id="PTHR23512">
    <property type="entry name" value="MAJOR FACILITATOR SUPERFAMILY DOMAIN-CONTAINING PROTEIN 1"/>
    <property type="match status" value="1"/>
</dbReference>
<comment type="subunit">
    <text evidence="24">Homodimer. Interacts with lysosomal protein GLMP (via lumenal domain); the interaction starts while both proteins are still in the endoplasmic reticulum and is required for stabilization of MFSD1 in lysosomes but has no direct effect on its targeting to lysosomes or transporter activity.</text>
</comment>
<evidence type="ECO:0000256" key="4">
    <source>
        <dbReference type="ARBA" id="ARBA00022692"/>
    </source>
</evidence>
<accession>A0A146K6W6</accession>
<comment type="catalytic activity">
    <reaction evidence="17">
        <text>L-arginyl-glycine(out) = L-arginyl-glycine(in)</text>
        <dbReference type="Rhea" id="RHEA:79391"/>
        <dbReference type="ChEBI" id="CHEBI:229955"/>
    </reaction>
</comment>
<feature type="transmembrane region" description="Helical" evidence="26">
    <location>
        <begin position="45"/>
        <end position="68"/>
    </location>
</feature>
<evidence type="ECO:0000256" key="21">
    <source>
        <dbReference type="ARBA" id="ARBA00044985"/>
    </source>
</evidence>
<keyword evidence="5 26" id="KW-1133">Transmembrane helix</keyword>
<feature type="transmembrane region" description="Helical" evidence="26">
    <location>
        <begin position="168"/>
        <end position="189"/>
    </location>
</feature>
<keyword evidence="7" id="KW-0458">Lysosome</keyword>
<comment type="subcellular location">
    <subcellularLocation>
        <location evidence="1">Lysosome membrane</location>
        <topology evidence="1">Multi-pass membrane protein</topology>
    </subcellularLocation>
</comment>